<keyword evidence="4" id="KW-1185">Reference proteome</keyword>
<evidence type="ECO:0000256" key="2">
    <source>
        <dbReference type="SAM" id="MobiDB-lite"/>
    </source>
</evidence>
<dbReference type="PANTHER" id="PTHR11977:SF123">
    <property type="entry name" value="GELSOLIN"/>
    <property type="match status" value="1"/>
</dbReference>
<dbReference type="InterPro" id="IPR007122">
    <property type="entry name" value="Villin/Gelsolin"/>
</dbReference>
<dbReference type="InterPro" id="IPR029006">
    <property type="entry name" value="ADF-H/Gelsolin-like_dom_sf"/>
</dbReference>
<sequence length="768" mass="85306">MVAADDKPFDEAFQGVGQKLGLEIWRIESMKVVPVPKQYYGQFYSGDSYIVMKTRQVENRLEWDIHFWLGKETSQDEQGVAAYKTVELDDSLGGAPVQYRETQGHESKKFLSFFKKGIKYLQGGVASGFNHVAPDSHQPRLLHVKGKRNVRATQVECNVGSLNAGDVFVLDCGMDVYVWCGPDSGRMERHRGIRLANDVRDNERAGRADIHILDGTTSDDDFFAALGGRGEIKSAEEGGLDDEVILTRRQVALYRVSDEKMDETNKAIKAVRVGVAPLEQSALDAQDCFILDSGKSGIFVWIGKQSSNQERAAAMKHASNYVTARDYPGWTPVTRVIDGAEPAMFRQYFNSWTRQEHHSAVLGANVSVGEVLEDTAPESVKELPTISKRRKRIFNWGPLAKHGGRACGFMPDDGTGNVEIWRIHKFKMVPLEPDQYGFFCGGDSYVIKYSYRKKLKEGKKSKKENYIIYFWQGKESSQDEKAVSAFSAVKLDDELGGAAVQIRVVQGREPEHFLTIFKGRMVVLMGGKASGFKNIHDHDTFDVDGTRLFHVRGSTETNTRALQVAEVPDSLNSEDVFVLETPSNTFVWQGKGCIDVERQMGFNLAGIVSPGGEAVSLEEGEEPEEFWICLGGYGEYPSKHDWENPRAAATRDLPGRTFASTRGLQRASEIESWQARRPSMGKNRARTPMMDLPSTVDAPRPTQDADSPTPVVTAKPSSYTRPALDTPVCCPQHASSSEGREPFHTGVYTVIGSAKFLAVGPPDCLPYH</sequence>
<feature type="region of interest" description="Disordered" evidence="2">
    <location>
        <begin position="723"/>
        <end position="742"/>
    </location>
</feature>
<dbReference type="CDD" id="cd11289">
    <property type="entry name" value="gelsolin_S2_like"/>
    <property type="match status" value="1"/>
</dbReference>
<feature type="domain" description="Gelsolin-like" evidence="3">
    <location>
        <begin position="270"/>
        <end position="346"/>
    </location>
</feature>
<dbReference type="CDD" id="cd11293">
    <property type="entry name" value="gelsolin_S4_like"/>
    <property type="match status" value="1"/>
</dbReference>
<feature type="domain" description="Gelsolin-like" evidence="3">
    <location>
        <begin position="31"/>
        <end position="111"/>
    </location>
</feature>
<accession>A0ABM1EHL8</accession>
<evidence type="ECO:0000313" key="5">
    <source>
        <dbReference type="RefSeq" id="XP_014671689.1"/>
    </source>
</evidence>
<dbReference type="PRINTS" id="PR00597">
    <property type="entry name" value="GELSOLIN"/>
</dbReference>
<dbReference type="SUPFAM" id="SSF55753">
    <property type="entry name" value="Actin depolymerizing proteins"/>
    <property type="match status" value="5"/>
</dbReference>
<keyword evidence="1" id="KW-0677">Repeat</keyword>
<dbReference type="GeneID" id="106812349"/>
<dbReference type="PANTHER" id="PTHR11977">
    <property type="entry name" value="VILLIN"/>
    <property type="match status" value="1"/>
</dbReference>
<dbReference type="CDD" id="cd11292">
    <property type="entry name" value="gelsolin_S3_like"/>
    <property type="match status" value="1"/>
</dbReference>
<dbReference type="SMART" id="SM00262">
    <property type="entry name" value="GEL"/>
    <property type="match status" value="5"/>
</dbReference>
<evidence type="ECO:0000259" key="3">
    <source>
        <dbReference type="Pfam" id="PF00626"/>
    </source>
</evidence>
<dbReference type="Proteomes" id="UP000695022">
    <property type="component" value="Unplaced"/>
</dbReference>
<protein>
    <submittedName>
        <fullName evidence="5">Gelsolin, cytoplasmic-like</fullName>
    </submittedName>
</protein>
<dbReference type="Gene3D" id="3.40.20.10">
    <property type="entry name" value="Severin"/>
    <property type="match status" value="5"/>
</dbReference>
<dbReference type="CDD" id="cd11290">
    <property type="entry name" value="gelsolin_S1_like"/>
    <property type="match status" value="1"/>
</dbReference>
<dbReference type="Pfam" id="PF00626">
    <property type="entry name" value="Gelsolin"/>
    <property type="match status" value="4"/>
</dbReference>
<feature type="region of interest" description="Disordered" evidence="2">
    <location>
        <begin position="660"/>
        <end position="718"/>
    </location>
</feature>
<reference evidence="5" key="1">
    <citation type="submission" date="2025-08" db="UniProtKB">
        <authorList>
            <consortium name="RefSeq"/>
        </authorList>
    </citation>
    <scope>IDENTIFICATION</scope>
</reference>
<dbReference type="RefSeq" id="XP_014671689.1">
    <property type="nucleotide sequence ID" value="XM_014816203.1"/>
</dbReference>
<proteinExistence type="predicted"/>
<feature type="domain" description="Gelsolin-like" evidence="3">
    <location>
        <begin position="149"/>
        <end position="212"/>
    </location>
</feature>
<name>A0ABM1EHL8_PRICU</name>
<evidence type="ECO:0000313" key="4">
    <source>
        <dbReference type="Proteomes" id="UP000695022"/>
    </source>
</evidence>
<feature type="domain" description="Gelsolin-like" evidence="3">
    <location>
        <begin position="426"/>
        <end position="514"/>
    </location>
</feature>
<organism evidence="4 5">
    <name type="scientific">Priapulus caudatus</name>
    <name type="common">Priapulid worm</name>
    <dbReference type="NCBI Taxonomy" id="37621"/>
    <lineage>
        <taxon>Eukaryota</taxon>
        <taxon>Metazoa</taxon>
        <taxon>Ecdysozoa</taxon>
        <taxon>Scalidophora</taxon>
        <taxon>Priapulida</taxon>
        <taxon>Priapulimorpha</taxon>
        <taxon>Priapulimorphida</taxon>
        <taxon>Priapulidae</taxon>
        <taxon>Priapulus</taxon>
    </lineage>
</organism>
<evidence type="ECO:0000256" key="1">
    <source>
        <dbReference type="ARBA" id="ARBA00022737"/>
    </source>
</evidence>
<dbReference type="InterPro" id="IPR007123">
    <property type="entry name" value="Gelsolin-like_dom"/>
</dbReference>
<gene>
    <name evidence="5" type="primary">LOC106812349</name>
</gene>